<dbReference type="Proteomes" id="UP000504639">
    <property type="component" value="Chromosome 1"/>
</dbReference>
<evidence type="ECO:0000256" key="1">
    <source>
        <dbReference type="SAM" id="Phobius"/>
    </source>
</evidence>
<dbReference type="InParanoid" id="A0A6J3EJV9"/>
<name>A0A6J3EJV9_AYTFU</name>
<feature type="transmembrane region" description="Helical" evidence="1">
    <location>
        <begin position="95"/>
        <end position="116"/>
    </location>
</feature>
<gene>
    <name evidence="3" type="primary">TMEM140</name>
</gene>
<feature type="transmembrane region" description="Helical" evidence="1">
    <location>
        <begin position="158"/>
        <end position="183"/>
    </location>
</feature>
<evidence type="ECO:0000313" key="3">
    <source>
        <dbReference type="RefSeq" id="XP_032063544.1"/>
    </source>
</evidence>
<dbReference type="KEGG" id="aful:116501987"/>
<keyword evidence="1" id="KW-0472">Membrane</keyword>
<keyword evidence="2" id="KW-1185">Reference proteome</keyword>
<dbReference type="RefSeq" id="XP_032063544.1">
    <property type="nucleotide sequence ID" value="XM_032207653.1"/>
</dbReference>
<reference evidence="3" key="1">
    <citation type="submission" date="2025-08" db="UniProtKB">
        <authorList>
            <consortium name="RefSeq"/>
        </authorList>
    </citation>
    <scope>IDENTIFICATION</scope>
    <source>
        <tissue evidence="3">Lung</tissue>
    </source>
</reference>
<proteinExistence type="predicted"/>
<keyword evidence="1 3" id="KW-0812">Transmembrane</keyword>
<organism evidence="2 3">
    <name type="scientific">Aythya fuligula</name>
    <name type="common">Tufted duck</name>
    <name type="synonym">Anas fuligula</name>
    <dbReference type="NCBI Taxonomy" id="219594"/>
    <lineage>
        <taxon>Eukaryota</taxon>
        <taxon>Metazoa</taxon>
        <taxon>Chordata</taxon>
        <taxon>Craniata</taxon>
        <taxon>Vertebrata</taxon>
        <taxon>Euteleostomi</taxon>
        <taxon>Archelosauria</taxon>
        <taxon>Archosauria</taxon>
        <taxon>Dinosauria</taxon>
        <taxon>Saurischia</taxon>
        <taxon>Theropoda</taxon>
        <taxon>Coelurosauria</taxon>
        <taxon>Aves</taxon>
        <taxon>Neognathae</taxon>
        <taxon>Galloanserae</taxon>
        <taxon>Anseriformes</taxon>
        <taxon>Anatidae</taxon>
        <taxon>Aythyinae</taxon>
        <taxon>Aythya</taxon>
    </lineage>
</organism>
<dbReference type="InterPro" id="IPR028038">
    <property type="entry name" value="TM140"/>
</dbReference>
<sequence>MGILHVAFQPLQKPVVKSSKGGHKKNVKQKLAGGLWGQPTIRRAEQVGRFTKLPARGAGRTATAAGILTAAPTMVSRERVGTVMGLLQLRCTGHLLCALILLEAAGALALMLYALLWEAGNLVDLPYKRIGFYNFCLWNETAGELQCLEHNDLQVMGISMLGIVLARVCVYTCLVFCIFYPIFVANVKCTEEAKGWKAILIMLIIKMIILSGGLGMFLLQTSQWIQPSDFTGGFLALVATQALLLLQIFTVTMYLSWVKNTHPC</sequence>
<dbReference type="CTD" id="55281"/>
<feature type="transmembrane region" description="Helical" evidence="1">
    <location>
        <begin position="230"/>
        <end position="255"/>
    </location>
</feature>
<dbReference type="AlphaFoldDB" id="A0A6J3EJV9"/>
<dbReference type="GeneID" id="116501987"/>
<dbReference type="PANTHER" id="PTHR16103">
    <property type="entry name" value="TRANSMEMBRANE PROTEIN 140"/>
    <property type="match status" value="1"/>
</dbReference>
<protein>
    <submittedName>
        <fullName evidence="3">Transmembrane protein 140</fullName>
    </submittedName>
</protein>
<dbReference type="Pfam" id="PF14985">
    <property type="entry name" value="TM140"/>
    <property type="match status" value="1"/>
</dbReference>
<evidence type="ECO:0000313" key="2">
    <source>
        <dbReference type="Proteomes" id="UP000504639"/>
    </source>
</evidence>
<keyword evidence="1" id="KW-1133">Transmembrane helix</keyword>
<feature type="transmembrane region" description="Helical" evidence="1">
    <location>
        <begin position="195"/>
        <end position="218"/>
    </location>
</feature>
<accession>A0A6J3EJV9</accession>
<dbReference type="PANTHER" id="PTHR16103:SF0">
    <property type="entry name" value="TRANSMEMBRANE PROTEIN 140"/>
    <property type="match status" value="1"/>
</dbReference>